<keyword evidence="2" id="KW-0805">Transcription regulation</keyword>
<dbReference type="GO" id="GO:0005634">
    <property type="term" value="C:nucleus"/>
    <property type="evidence" value="ECO:0007669"/>
    <property type="project" value="UniProtKB-SubCell"/>
</dbReference>
<dbReference type="CDD" id="cd00018">
    <property type="entry name" value="AP2"/>
    <property type="match status" value="1"/>
</dbReference>
<dbReference type="Pfam" id="PF00847">
    <property type="entry name" value="AP2"/>
    <property type="match status" value="1"/>
</dbReference>
<comment type="similarity">
    <text evidence="7">Belongs to the AP2/ERF transcription factor family. ERF subfamily.</text>
</comment>
<dbReference type="PRINTS" id="PR00367">
    <property type="entry name" value="ETHRSPELEMNT"/>
</dbReference>
<gene>
    <name evidence="9" type="ORF">Tsubulata_021703</name>
</gene>
<evidence type="ECO:0000256" key="6">
    <source>
        <dbReference type="ARBA" id="ARBA00023242"/>
    </source>
</evidence>
<dbReference type="PANTHER" id="PTHR31839:SF25">
    <property type="entry name" value="DEHYDRATION-RESPONSIVE ELEMENT-BINDING PROTEIN 1F"/>
    <property type="match status" value="1"/>
</dbReference>
<keyword evidence="3" id="KW-0238">DNA-binding</keyword>
<evidence type="ECO:0000256" key="5">
    <source>
        <dbReference type="ARBA" id="ARBA00023163"/>
    </source>
</evidence>
<accession>A0A9Q0FQ28</accession>
<dbReference type="GO" id="GO:0003677">
    <property type="term" value="F:DNA binding"/>
    <property type="evidence" value="ECO:0007669"/>
    <property type="project" value="UniProtKB-KW"/>
</dbReference>
<dbReference type="InterPro" id="IPR001471">
    <property type="entry name" value="AP2/ERF_dom"/>
</dbReference>
<evidence type="ECO:0000256" key="2">
    <source>
        <dbReference type="ARBA" id="ARBA00023015"/>
    </source>
</evidence>
<reference evidence="9" key="1">
    <citation type="submission" date="2022-02" db="EMBL/GenBank/DDBJ databases">
        <authorList>
            <person name="Henning P.M."/>
            <person name="McCubbin A.G."/>
            <person name="Shore J.S."/>
        </authorList>
    </citation>
    <scope>NUCLEOTIDE SEQUENCE</scope>
    <source>
        <strain evidence="9">F60SS</strain>
        <tissue evidence="9">Leaves</tissue>
    </source>
</reference>
<evidence type="ECO:0000313" key="9">
    <source>
        <dbReference type="EMBL" id="KAJ4835654.1"/>
    </source>
</evidence>
<proteinExistence type="inferred from homology"/>
<evidence type="ECO:0000256" key="7">
    <source>
        <dbReference type="ARBA" id="ARBA00024343"/>
    </source>
</evidence>
<feature type="domain" description="AP2/ERF" evidence="8">
    <location>
        <begin position="75"/>
        <end position="132"/>
    </location>
</feature>
<evidence type="ECO:0000256" key="3">
    <source>
        <dbReference type="ARBA" id="ARBA00023125"/>
    </source>
</evidence>
<dbReference type="OrthoDB" id="676764at2759"/>
<evidence type="ECO:0000256" key="1">
    <source>
        <dbReference type="ARBA" id="ARBA00004123"/>
    </source>
</evidence>
<protein>
    <recommendedName>
        <fullName evidence="8">AP2/ERF domain-containing protein</fullName>
    </recommendedName>
</protein>
<comment type="caution">
    <text evidence="9">The sequence shown here is derived from an EMBL/GenBank/DDBJ whole genome shotgun (WGS) entry which is preliminary data.</text>
</comment>
<keyword evidence="6" id="KW-0539">Nucleus</keyword>
<keyword evidence="10" id="KW-1185">Reference proteome</keyword>
<name>A0A9Q0FQ28_9ROSI</name>
<dbReference type="Gene3D" id="3.30.730.10">
    <property type="entry name" value="AP2/ERF domain"/>
    <property type="match status" value="1"/>
</dbReference>
<dbReference type="EMBL" id="JAKUCV010004350">
    <property type="protein sequence ID" value="KAJ4835654.1"/>
    <property type="molecule type" value="Genomic_DNA"/>
</dbReference>
<dbReference type="FunFam" id="3.30.730.10:FF:000001">
    <property type="entry name" value="Ethylene-responsive transcription factor 2"/>
    <property type="match status" value="1"/>
</dbReference>
<sequence length="262" mass="29198">MDGFSRYSDPIPFGSSSSASMSIDYYPEHSSLSDGSSSRGAAHNYSDEEGTLLLATSCPKKRAGRRIFKETRHPVYRGVRRRNGDKWVCEVREPNTKSRIWLGTYPTPEMAARAQDVAALALRGKSACLNFADSAWRLPVPASKNASDIRKAASEAAELFRPRAFGGDCDDDHHEEVMVMREHRVVEDSVEVCSKECQTTMQGSTDEGGVLYMDEEAMFDMPGLLVDMAGGLLLSPPHYVGEDTDWNHYESDGHDLELWNYM</sequence>
<organism evidence="9 10">
    <name type="scientific">Turnera subulata</name>
    <dbReference type="NCBI Taxonomy" id="218843"/>
    <lineage>
        <taxon>Eukaryota</taxon>
        <taxon>Viridiplantae</taxon>
        <taxon>Streptophyta</taxon>
        <taxon>Embryophyta</taxon>
        <taxon>Tracheophyta</taxon>
        <taxon>Spermatophyta</taxon>
        <taxon>Magnoliopsida</taxon>
        <taxon>eudicotyledons</taxon>
        <taxon>Gunneridae</taxon>
        <taxon>Pentapetalae</taxon>
        <taxon>rosids</taxon>
        <taxon>fabids</taxon>
        <taxon>Malpighiales</taxon>
        <taxon>Passifloraceae</taxon>
        <taxon>Turnera</taxon>
    </lineage>
</organism>
<keyword evidence="5" id="KW-0804">Transcription</keyword>
<reference evidence="9" key="2">
    <citation type="journal article" date="2023" name="Plants (Basel)">
        <title>Annotation of the Turnera subulata (Passifloraceae) Draft Genome Reveals the S-Locus Evolved after the Divergence of Turneroideae from Passifloroideae in a Stepwise Manner.</title>
        <authorList>
            <person name="Henning P.M."/>
            <person name="Roalson E.H."/>
            <person name="Mir W."/>
            <person name="McCubbin A.G."/>
            <person name="Shore J.S."/>
        </authorList>
    </citation>
    <scope>NUCLEOTIDE SEQUENCE</scope>
    <source>
        <strain evidence="9">F60SS</strain>
    </source>
</reference>
<evidence type="ECO:0000259" key="8">
    <source>
        <dbReference type="PROSITE" id="PS51032"/>
    </source>
</evidence>
<dbReference type="InterPro" id="IPR045277">
    <property type="entry name" value="DRE1A-I"/>
</dbReference>
<dbReference type="InterPro" id="IPR036955">
    <property type="entry name" value="AP2/ERF_dom_sf"/>
</dbReference>
<evidence type="ECO:0000313" key="10">
    <source>
        <dbReference type="Proteomes" id="UP001141552"/>
    </source>
</evidence>
<comment type="subcellular location">
    <subcellularLocation>
        <location evidence="1">Nucleus</location>
    </subcellularLocation>
</comment>
<keyword evidence="4" id="KW-0010">Activator</keyword>
<dbReference type="AlphaFoldDB" id="A0A9Q0FQ28"/>
<dbReference type="SMART" id="SM00380">
    <property type="entry name" value="AP2"/>
    <property type="match status" value="1"/>
</dbReference>
<dbReference type="Proteomes" id="UP001141552">
    <property type="component" value="Unassembled WGS sequence"/>
</dbReference>
<dbReference type="PROSITE" id="PS51032">
    <property type="entry name" value="AP2_ERF"/>
    <property type="match status" value="1"/>
</dbReference>
<dbReference type="PANTHER" id="PTHR31839">
    <property type="entry name" value="DEHYDRATION-RESPONSIVE ELEMENT-BINDING PROTEIN 1D"/>
    <property type="match status" value="1"/>
</dbReference>
<dbReference type="InterPro" id="IPR016177">
    <property type="entry name" value="DNA-bd_dom_sf"/>
</dbReference>
<dbReference type="GO" id="GO:0003700">
    <property type="term" value="F:DNA-binding transcription factor activity"/>
    <property type="evidence" value="ECO:0007669"/>
    <property type="project" value="InterPro"/>
</dbReference>
<evidence type="ECO:0000256" key="4">
    <source>
        <dbReference type="ARBA" id="ARBA00023159"/>
    </source>
</evidence>
<dbReference type="SUPFAM" id="SSF54171">
    <property type="entry name" value="DNA-binding domain"/>
    <property type="match status" value="1"/>
</dbReference>